<dbReference type="Pfam" id="PF00156">
    <property type="entry name" value="Pribosyltran"/>
    <property type="match status" value="1"/>
</dbReference>
<dbReference type="Gene3D" id="3.40.50.2020">
    <property type="match status" value="1"/>
</dbReference>
<feature type="domain" description="Phosphoribosyltransferase" evidence="2">
    <location>
        <begin position="186"/>
        <end position="240"/>
    </location>
</feature>
<organism evidence="3 4">
    <name type="scientific">Solimicrobium silvestre</name>
    <dbReference type="NCBI Taxonomy" id="2099400"/>
    <lineage>
        <taxon>Bacteria</taxon>
        <taxon>Pseudomonadati</taxon>
        <taxon>Pseudomonadota</taxon>
        <taxon>Betaproteobacteria</taxon>
        <taxon>Burkholderiales</taxon>
        <taxon>Oxalobacteraceae</taxon>
        <taxon>Solimicrobium</taxon>
    </lineage>
</organism>
<keyword evidence="4" id="KW-1185">Reference proteome</keyword>
<dbReference type="RefSeq" id="WP_105531361.1">
    <property type="nucleotide sequence ID" value="NZ_PUGF01000006.1"/>
</dbReference>
<dbReference type="Proteomes" id="UP000237839">
    <property type="component" value="Unassembled WGS sequence"/>
</dbReference>
<evidence type="ECO:0000313" key="3">
    <source>
        <dbReference type="EMBL" id="PRC93704.1"/>
    </source>
</evidence>
<dbReference type="CDD" id="cd06223">
    <property type="entry name" value="PRTases_typeI"/>
    <property type="match status" value="1"/>
</dbReference>
<dbReference type="PANTHER" id="PTHR47505:SF1">
    <property type="entry name" value="DNA UTILIZATION PROTEIN YHGH"/>
    <property type="match status" value="1"/>
</dbReference>
<comment type="caution">
    <text evidence="3">The sequence shown here is derived from an EMBL/GenBank/DDBJ whole genome shotgun (WGS) entry which is preliminary data.</text>
</comment>
<dbReference type="InterPro" id="IPR051910">
    <property type="entry name" value="ComF/GntX_DNA_util-trans"/>
</dbReference>
<dbReference type="PANTHER" id="PTHR47505">
    <property type="entry name" value="DNA UTILIZATION PROTEIN YHGH"/>
    <property type="match status" value="1"/>
</dbReference>
<accession>A0A2S9H141</accession>
<dbReference type="OrthoDB" id="9793412at2"/>
<dbReference type="InterPro" id="IPR029057">
    <property type="entry name" value="PRTase-like"/>
</dbReference>
<reference evidence="3 4" key="1">
    <citation type="submission" date="2018-02" db="EMBL/GenBank/DDBJ databases">
        <title>Solimicrobium silvestre gen. nov., sp. nov., isolated from alpine forest soil.</title>
        <authorList>
            <person name="Margesin R."/>
            <person name="Albuquerque L."/>
            <person name="Zhang D.-C."/>
            <person name="Froufe H.J.C."/>
            <person name="Severino R."/>
            <person name="Roxo I."/>
            <person name="Egas C."/>
            <person name="Da Costa M.S."/>
        </authorList>
    </citation>
    <scope>NUCLEOTIDE SEQUENCE [LARGE SCALE GENOMIC DNA]</scope>
    <source>
        <strain evidence="3 4">S20-91</strain>
    </source>
</reference>
<dbReference type="AlphaFoldDB" id="A0A2S9H141"/>
<dbReference type="InterPro" id="IPR000836">
    <property type="entry name" value="PRTase_dom"/>
</dbReference>
<keyword evidence="3" id="KW-0808">Transferase</keyword>
<dbReference type="SUPFAM" id="SSF53271">
    <property type="entry name" value="PRTase-like"/>
    <property type="match status" value="1"/>
</dbReference>
<evidence type="ECO:0000313" key="4">
    <source>
        <dbReference type="Proteomes" id="UP000237839"/>
    </source>
</evidence>
<sequence>MLRKLLHANVRSLKSTVAAGIAKLIPSTCLLCGLENEHIICCACSAQFFSGNPKRCISCALPILKHDTHCGACLKKPPAFDHTTVACDYVAPLDQLILALKFGHRLAIAPALAELLANAVHDIPELLIAVPLSRERLAQRGFNQALEIAKPLAHKLQRPIYPRLLLRVRDTEAQTLLHPDQRHENIRYAFSPNDGYADKIRGRHIGVVDDVMTTGSTLQEIAACLKRHGAKRVSNIVFARTPPH</sequence>
<keyword evidence="3" id="KW-0328">Glycosyltransferase</keyword>
<evidence type="ECO:0000256" key="1">
    <source>
        <dbReference type="ARBA" id="ARBA00008007"/>
    </source>
</evidence>
<name>A0A2S9H141_9BURK</name>
<comment type="similarity">
    <text evidence="1">Belongs to the ComF/GntX family.</text>
</comment>
<protein>
    <submittedName>
        <fullName evidence="3">Putative amidophosphoribosyltransferase</fullName>
    </submittedName>
</protein>
<dbReference type="EMBL" id="PUGF01000006">
    <property type="protein sequence ID" value="PRC93704.1"/>
    <property type="molecule type" value="Genomic_DNA"/>
</dbReference>
<evidence type="ECO:0000259" key="2">
    <source>
        <dbReference type="Pfam" id="PF00156"/>
    </source>
</evidence>
<gene>
    <name evidence="3" type="ORF">S2091_1705</name>
</gene>
<dbReference type="GO" id="GO:0016757">
    <property type="term" value="F:glycosyltransferase activity"/>
    <property type="evidence" value="ECO:0007669"/>
    <property type="project" value="UniProtKB-KW"/>
</dbReference>
<proteinExistence type="inferred from homology"/>